<protein>
    <submittedName>
        <fullName evidence="2">Uncharacterized protein</fullName>
    </submittedName>
</protein>
<dbReference type="SUPFAM" id="SSF50978">
    <property type="entry name" value="WD40 repeat-like"/>
    <property type="match status" value="1"/>
</dbReference>
<dbReference type="SMART" id="SM00320">
    <property type="entry name" value="WD40"/>
    <property type="match status" value="5"/>
</dbReference>
<dbReference type="Proteomes" id="UP001474181">
    <property type="component" value="Unassembled WGS sequence"/>
</dbReference>
<proteinExistence type="predicted"/>
<dbReference type="RefSeq" id="WP_350783961.1">
    <property type="nucleotide sequence ID" value="NZ_JBEPEK010000210.1"/>
</dbReference>
<dbReference type="PROSITE" id="PS50082">
    <property type="entry name" value="WD_REPEATS_2"/>
    <property type="match status" value="1"/>
</dbReference>
<keyword evidence="3" id="KW-1185">Reference proteome</keyword>
<evidence type="ECO:0000313" key="2">
    <source>
        <dbReference type="EMBL" id="MER7182937.1"/>
    </source>
</evidence>
<organism evidence="2 3">
    <name type="scientific">Streptomyces hyaluromycini</name>
    <dbReference type="NCBI Taxonomy" id="1377993"/>
    <lineage>
        <taxon>Bacteria</taxon>
        <taxon>Bacillati</taxon>
        <taxon>Actinomycetota</taxon>
        <taxon>Actinomycetes</taxon>
        <taxon>Kitasatosporales</taxon>
        <taxon>Streptomycetaceae</taxon>
        <taxon>Streptomyces</taxon>
    </lineage>
</organism>
<evidence type="ECO:0000256" key="1">
    <source>
        <dbReference type="PROSITE-ProRule" id="PRU00221"/>
    </source>
</evidence>
<dbReference type="InterPro" id="IPR001680">
    <property type="entry name" value="WD40_rpt"/>
</dbReference>
<dbReference type="Pfam" id="PF00400">
    <property type="entry name" value="WD40"/>
    <property type="match status" value="1"/>
</dbReference>
<dbReference type="PANTHER" id="PTHR19879">
    <property type="entry name" value="TRANSCRIPTION INITIATION FACTOR TFIID"/>
    <property type="match status" value="1"/>
</dbReference>
<dbReference type="Gene3D" id="2.130.10.10">
    <property type="entry name" value="YVTN repeat-like/Quinoprotein amine dehydrogenase"/>
    <property type="match status" value="2"/>
</dbReference>
<reference evidence="2 3" key="1">
    <citation type="submission" date="2024-06" db="EMBL/GenBank/DDBJ databases">
        <title>The Natural Products Discovery Center: Release of the First 8490 Sequenced Strains for Exploring Actinobacteria Biosynthetic Diversity.</title>
        <authorList>
            <person name="Kalkreuter E."/>
            <person name="Kautsar S.A."/>
            <person name="Yang D."/>
            <person name="Bader C.D."/>
            <person name="Teijaro C.N."/>
            <person name="Fluegel L."/>
            <person name="Davis C.M."/>
            <person name="Simpson J.R."/>
            <person name="Lauterbach L."/>
            <person name="Steele A.D."/>
            <person name="Gui C."/>
            <person name="Meng S."/>
            <person name="Li G."/>
            <person name="Viehrig K."/>
            <person name="Ye F."/>
            <person name="Su P."/>
            <person name="Kiefer A.F."/>
            <person name="Nichols A."/>
            <person name="Cepeda A.J."/>
            <person name="Yan W."/>
            <person name="Fan B."/>
            <person name="Jiang Y."/>
            <person name="Adhikari A."/>
            <person name="Zheng C.-J."/>
            <person name="Schuster L."/>
            <person name="Cowan T.M."/>
            <person name="Smanski M.J."/>
            <person name="Chevrette M.G."/>
            <person name="De Carvalho L.P.S."/>
            <person name="Shen B."/>
        </authorList>
    </citation>
    <scope>NUCLEOTIDE SEQUENCE [LARGE SCALE GENOMIC DNA]</scope>
    <source>
        <strain evidence="2 3">NPDC000234</strain>
    </source>
</reference>
<keyword evidence="1" id="KW-0853">WD repeat</keyword>
<comment type="caution">
    <text evidence="2">The sequence shown here is derived from an EMBL/GenBank/DDBJ whole genome shotgun (WGS) entry which is preliminary data.</text>
</comment>
<feature type="repeat" description="WD" evidence="1">
    <location>
        <begin position="410"/>
        <end position="454"/>
    </location>
</feature>
<gene>
    <name evidence="2" type="ORF">ABT404_26290</name>
</gene>
<dbReference type="InterPro" id="IPR036322">
    <property type="entry name" value="WD40_repeat_dom_sf"/>
</dbReference>
<sequence>MIPKLPLHSPRWRDLDGVKAEEVEALLEQLASAAAAGSGDEWRQTWTYLTGGLMDDGVVSDGAYAALPHLVEAAAALPPGQTVDFWVDMGFIMTADHRPPVPADLDAGFGAALRLAERAATRSLLAADAPAQVCALLVLSCVAFAGHHTGEALGRFLDPEESGLLLVCPGCGSDTEIPEFSADPARPPFQVPGAPGLPDPAHARQGGHPWGEVAAALQEEALGEGWEPFLRVAREVAVAGVPPETPGQAVLCLVAGLVAVRGTPQGAARESARQLMSLTGHFRCWDCEQTWTIADGLAENPDGARPQHHPTEAWTDSDGAAAMVESAAAGRTGEAATRFRRDENAVLAADGTPWGRISVFADSAPGSFGGVNSLAVVSRPGRPTLVAGAGDRGVVCLWDVADGRLVHDPLPGHRDRIRSMTALPMPDGRVLLASGGDTGTIAVWNPVTGQPVREPAGDWPGGVTGMCTATVPDGRTLLVTATPRGAVRLWDPDTGECVGRLNPYGSPIQSIAAVPISAGHTLIAASDTAGRLHLWDPAVDDPWEPGAAVQLSARALADADHRVAAAAAVPTPDRTVLATGDNRGVVMLWDLATGAPIGLPVDTGTAGLPVITGTTLPGGRTVLVTGTHHGHRLRVWEPETGTVGHIALDVALTCLATAGQDLIVGHDRGVLGLPLTRQ</sequence>
<name>A0ABV1X1P7_9ACTN</name>
<evidence type="ECO:0000313" key="3">
    <source>
        <dbReference type="Proteomes" id="UP001474181"/>
    </source>
</evidence>
<dbReference type="PANTHER" id="PTHR19879:SF9">
    <property type="entry name" value="TRANSCRIPTION INITIATION FACTOR TFIID SUBUNIT 5"/>
    <property type="match status" value="1"/>
</dbReference>
<accession>A0ABV1X1P7</accession>
<dbReference type="EMBL" id="JBEPEK010000210">
    <property type="protein sequence ID" value="MER7182937.1"/>
    <property type="molecule type" value="Genomic_DNA"/>
</dbReference>
<dbReference type="InterPro" id="IPR015943">
    <property type="entry name" value="WD40/YVTN_repeat-like_dom_sf"/>
</dbReference>